<dbReference type="STRING" id="662755.CRES_1591"/>
<evidence type="ECO:0000313" key="7">
    <source>
        <dbReference type="EMBL" id="AEI09944.1"/>
    </source>
</evidence>
<keyword evidence="8" id="KW-1185">Reference proteome</keyword>
<keyword evidence="2 4" id="KW-0238">DNA-binding</keyword>
<feature type="DNA-binding region" description="H-T-H motif" evidence="4">
    <location>
        <begin position="63"/>
        <end position="82"/>
    </location>
</feature>
<dbReference type="AlphaFoldDB" id="F8E073"/>
<dbReference type="InterPro" id="IPR023772">
    <property type="entry name" value="DNA-bd_HTH_TetR-type_CS"/>
</dbReference>
<evidence type="ECO:0000256" key="4">
    <source>
        <dbReference type="PROSITE-ProRule" id="PRU00335"/>
    </source>
</evidence>
<evidence type="ECO:0000259" key="6">
    <source>
        <dbReference type="PROSITE" id="PS50977"/>
    </source>
</evidence>
<dbReference type="GO" id="GO:0000976">
    <property type="term" value="F:transcription cis-regulatory region binding"/>
    <property type="evidence" value="ECO:0007669"/>
    <property type="project" value="TreeGrafter"/>
</dbReference>
<organism evidence="7 8">
    <name type="scientific">Corynebacterium resistens (strain DSM 45100 / JCM 12819 / GTC 2026 / SICGH 158)</name>
    <dbReference type="NCBI Taxonomy" id="662755"/>
    <lineage>
        <taxon>Bacteria</taxon>
        <taxon>Bacillati</taxon>
        <taxon>Actinomycetota</taxon>
        <taxon>Actinomycetes</taxon>
        <taxon>Mycobacteriales</taxon>
        <taxon>Corynebacteriaceae</taxon>
        <taxon>Corynebacterium</taxon>
    </lineage>
</organism>
<evidence type="ECO:0000256" key="5">
    <source>
        <dbReference type="SAM" id="MobiDB-lite"/>
    </source>
</evidence>
<reference evidence="7 8" key="1">
    <citation type="journal article" date="2012" name="BMC Genomics">
        <title>Complete genome sequence, lifestyle, and multi-drug resistance of the human pathogen Corynebacterium resistens DSM 45100 isolated from blood samples of a leukemia patient.</title>
        <authorList>
            <person name="Schroder J."/>
            <person name="Maus I."/>
            <person name="Meyer K."/>
            <person name="Wordemann S."/>
            <person name="Blom J."/>
            <person name="Jaenicke S."/>
            <person name="Schneider J."/>
            <person name="Trost E."/>
            <person name="Tauch A."/>
        </authorList>
    </citation>
    <scope>NUCLEOTIDE SEQUENCE [LARGE SCALE GENOMIC DNA]</scope>
    <source>
        <strain evidence="8">DSM 45100 / JCM 12819 / CCUG 50093 / GTC 2026 / SICGH 158</strain>
    </source>
</reference>
<dbReference type="PROSITE" id="PS01081">
    <property type="entry name" value="HTH_TETR_1"/>
    <property type="match status" value="1"/>
</dbReference>
<evidence type="ECO:0000256" key="3">
    <source>
        <dbReference type="ARBA" id="ARBA00023163"/>
    </source>
</evidence>
<dbReference type="SUPFAM" id="SSF46689">
    <property type="entry name" value="Homeodomain-like"/>
    <property type="match status" value="1"/>
</dbReference>
<dbReference type="eggNOG" id="COG1309">
    <property type="taxonomic scope" value="Bacteria"/>
</dbReference>
<dbReference type="PANTHER" id="PTHR30055">
    <property type="entry name" value="HTH-TYPE TRANSCRIPTIONAL REGULATOR RUTR"/>
    <property type="match status" value="1"/>
</dbReference>
<protein>
    <submittedName>
        <fullName evidence="7">TetR DNA-binding transcription regulator</fullName>
    </submittedName>
</protein>
<dbReference type="RefSeq" id="WP_013888932.1">
    <property type="nucleotide sequence ID" value="NC_015673.1"/>
</dbReference>
<feature type="region of interest" description="Disordered" evidence="5">
    <location>
        <begin position="1"/>
        <end position="31"/>
    </location>
</feature>
<sequence length="259" mass="28860">MQDFSNDSCEHPDPGVAENPVSPPNDAPCAHMGLRERKRRLTRLRIEDAATRLFLEHSYGSVTLEEICSVAEISRRTFFNYFDSKDHVALGVAPPPLTEDDINVLANLPPKPAQDDGTLESRLFQLLLARRGDQFEDCDGSALDPELADEIARRRALILEHNPELALSKLTRFQDLRQKLNDSIAMLLKKHPDQRRFTEDFTVAEEAFLIVSSAISALWTSSALSMQSKHPAIDPSRALTIARALGALHRNIADGVTPE</sequence>
<feature type="domain" description="HTH tetR-type" evidence="6">
    <location>
        <begin position="40"/>
        <end position="100"/>
    </location>
</feature>
<dbReference type="InterPro" id="IPR009057">
    <property type="entry name" value="Homeodomain-like_sf"/>
</dbReference>
<evidence type="ECO:0000313" key="8">
    <source>
        <dbReference type="Proteomes" id="UP000000492"/>
    </source>
</evidence>
<keyword evidence="3" id="KW-0804">Transcription</keyword>
<dbReference type="Gene3D" id="1.10.357.10">
    <property type="entry name" value="Tetracycline Repressor, domain 2"/>
    <property type="match status" value="1"/>
</dbReference>
<gene>
    <name evidence="7" type="primary">mfsR</name>
    <name evidence="7" type="ordered locus">CRES_1591</name>
</gene>
<dbReference type="Proteomes" id="UP000000492">
    <property type="component" value="Chromosome"/>
</dbReference>
<dbReference type="PANTHER" id="PTHR30055:SF238">
    <property type="entry name" value="MYCOFACTOCIN BIOSYNTHESIS TRANSCRIPTIONAL REGULATOR MFTR-RELATED"/>
    <property type="match status" value="1"/>
</dbReference>
<keyword evidence="1" id="KW-0805">Transcription regulation</keyword>
<name>F8E073_CORRG</name>
<evidence type="ECO:0000256" key="2">
    <source>
        <dbReference type="ARBA" id="ARBA00023125"/>
    </source>
</evidence>
<accession>F8E073</accession>
<dbReference type="Pfam" id="PF00440">
    <property type="entry name" value="TetR_N"/>
    <property type="match status" value="1"/>
</dbReference>
<dbReference type="GO" id="GO:0003700">
    <property type="term" value="F:DNA-binding transcription factor activity"/>
    <property type="evidence" value="ECO:0007669"/>
    <property type="project" value="TreeGrafter"/>
</dbReference>
<dbReference type="HOGENOM" id="CLU_069356_2_3_11"/>
<dbReference type="EMBL" id="CP002857">
    <property type="protein sequence ID" value="AEI09944.1"/>
    <property type="molecule type" value="Genomic_DNA"/>
</dbReference>
<dbReference type="InterPro" id="IPR050109">
    <property type="entry name" value="HTH-type_TetR-like_transc_reg"/>
</dbReference>
<evidence type="ECO:0000256" key="1">
    <source>
        <dbReference type="ARBA" id="ARBA00023015"/>
    </source>
</evidence>
<dbReference type="PROSITE" id="PS50977">
    <property type="entry name" value="HTH_TETR_2"/>
    <property type="match status" value="1"/>
</dbReference>
<dbReference type="KEGG" id="crd:CRES_1591"/>
<proteinExistence type="predicted"/>
<dbReference type="InterPro" id="IPR001647">
    <property type="entry name" value="HTH_TetR"/>
</dbReference>